<dbReference type="CDD" id="cd00761">
    <property type="entry name" value="Glyco_tranf_GTA_type"/>
    <property type="match status" value="1"/>
</dbReference>
<dbReference type="Pfam" id="PF00535">
    <property type="entry name" value="Glycos_transf_2"/>
    <property type="match status" value="2"/>
</dbReference>
<dbReference type="GO" id="GO:0016757">
    <property type="term" value="F:glycosyltransferase activity"/>
    <property type="evidence" value="ECO:0007669"/>
    <property type="project" value="UniProtKB-KW"/>
</dbReference>
<evidence type="ECO:0000259" key="1">
    <source>
        <dbReference type="PROSITE" id="PS50206"/>
    </source>
</evidence>
<dbReference type="PANTHER" id="PTHR43179">
    <property type="entry name" value="RHAMNOSYLTRANSFERASE WBBL"/>
    <property type="match status" value="1"/>
</dbReference>
<sequence length="1070" mass="115713">MGTGSGIRRLRRRVRSGLIRRRVALGAGIRAYRRRAGRPLGPWPPRRALSEPVEEFLTWNVLDRDFYAAQAGKEFADDTVAARHYLRWGLQRGFSPHPLYEPEFHDPKYRARKGADPLLRARRATKGALGPVFDLATYLDQHPEAAEHPGGALGHFLSWAGPETALPVRPDHVGAVPTLGVVRARAIAAARQWRDQHTTGHGTRLTDDFDAAAERAWIARVSRLPLPIAGDAPLVSVVIAVRNRPAQIRAAVASVLAQSLRDLELIVVDDGSDDETPDVLRELAGRDYRVRVLAGPWRGVCAARNTGIAAARGRYVAFLDSDDVYRPRFLELAVKAMAGDGLRAAHAVLDHGPGASPRYLAFDGSHQHLLVKNHVNMISLVVERELLTAIGGFDESLRRWVDHDLVIRIARETPLRLLPFVGGAAGGTATSKDRITLTEAPGWEYVVLAKHHVDWSGVADELAARVPGRVSVLIPTFQDWRMTTDAVTSVLAAAAEDDDVEVVVVDNGSRRAVSAILVARLAGDTRVRVVRAVRNLNFALGSNLAFAHSTGSAVVFLNNDTVVRPGWLRPLVGALADDVVAGAQPLLVYPDGTIQSAGTVFPGGDGFPHAFLAHHPVEDAQALGTMTGFTAVTAAALAMRAADVVALRGFDPMFINGCEDIDLCLRAVDRLGGRFAVVTASVVEHHESKTPGRSAFGGANRVEFAARWTGRLPASEFWRYERAGFAVAHLQPGTVDPAGLRTPLPVLTRPAPSRVAAAVVEERPPALRWAVKIGAHAGPRGDTWGDVHFARDLARALRRLGQQVVVDRRLAFDRATGHLDDVTLTLRGLEPYAPGPGRTNLLWVISHPDAVTAEEASRYDAVFAASAPWAASVSGRWGLQVRPLLQATDPSRFQPGASSDGGAGPVLFLGSGRRGEVRPIVRDAILAGIDLHVYGLNWRDEIPARYLRGEYLDNDAAGAAYEQARVVLNDHWADMRAHGFISNRVFDAVAAGGRVISDPIEGLTELFGPAVRTYSSPEELAALCALEPDEFCPQEALKLVSEEVRTVHSFDARARVLLDAALAARARTAV</sequence>
<proteinExistence type="predicted"/>
<protein>
    <submittedName>
        <fullName evidence="2">Glycosyltransferase</fullName>
    </submittedName>
</protein>
<dbReference type="AlphaFoldDB" id="A0A418KSP0"/>
<reference evidence="2 3" key="1">
    <citation type="submission" date="2018-09" db="EMBL/GenBank/DDBJ databases">
        <title>Isolation, diversity and antifungal activity of actinobacteria from wheat.</title>
        <authorList>
            <person name="Han C."/>
        </authorList>
    </citation>
    <scope>NUCLEOTIDE SEQUENCE [LARGE SCALE GENOMIC DNA]</scope>
    <source>
        <strain evidence="2 3">NEAU-YY265</strain>
    </source>
</reference>
<keyword evidence="3" id="KW-1185">Reference proteome</keyword>
<feature type="domain" description="Rhodanese" evidence="1">
    <location>
        <begin position="463"/>
        <end position="542"/>
    </location>
</feature>
<dbReference type="EMBL" id="QUAL01000082">
    <property type="protein sequence ID" value="RIQ28184.1"/>
    <property type="molecule type" value="Genomic_DNA"/>
</dbReference>
<dbReference type="InterPro" id="IPR029044">
    <property type="entry name" value="Nucleotide-diphossugar_trans"/>
</dbReference>
<dbReference type="PROSITE" id="PS50206">
    <property type="entry name" value="RHODANESE_3"/>
    <property type="match status" value="1"/>
</dbReference>
<accession>A0A418KSP0</accession>
<dbReference type="PANTHER" id="PTHR43179:SF7">
    <property type="entry name" value="RHAMNOSYLTRANSFERASE WBBL"/>
    <property type="match status" value="1"/>
</dbReference>
<dbReference type="SUPFAM" id="SSF53448">
    <property type="entry name" value="Nucleotide-diphospho-sugar transferases"/>
    <property type="match status" value="2"/>
</dbReference>
<dbReference type="InterPro" id="IPR001173">
    <property type="entry name" value="Glyco_trans_2-like"/>
</dbReference>
<evidence type="ECO:0000313" key="2">
    <source>
        <dbReference type="EMBL" id="RIQ28184.1"/>
    </source>
</evidence>
<gene>
    <name evidence="2" type="ORF">DY240_09100</name>
</gene>
<comment type="caution">
    <text evidence="2">The sequence shown here is derived from an EMBL/GenBank/DDBJ whole genome shotgun (WGS) entry which is preliminary data.</text>
</comment>
<evidence type="ECO:0000313" key="3">
    <source>
        <dbReference type="Proteomes" id="UP000284057"/>
    </source>
</evidence>
<organism evidence="2 3">
    <name type="scientific">Jiangella rhizosphaerae</name>
    <dbReference type="NCBI Taxonomy" id="2293569"/>
    <lineage>
        <taxon>Bacteria</taxon>
        <taxon>Bacillati</taxon>
        <taxon>Actinomycetota</taxon>
        <taxon>Actinomycetes</taxon>
        <taxon>Jiangellales</taxon>
        <taxon>Jiangellaceae</taxon>
        <taxon>Jiangella</taxon>
    </lineage>
</organism>
<dbReference type="Pfam" id="PF13524">
    <property type="entry name" value="Glyco_trans_1_2"/>
    <property type="match status" value="1"/>
</dbReference>
<dbReference type="Proteomes" id="UP000284057">
    <property type="component" value="Unassembled WGS sequence"/>
</dbReference>
<dbReference type="InterPro" id="IPR001763">
    <property type="entry name" value="Rhodanese-like_dom"/>
</dbReference>
<dbReference type="Gene3D" id="3.90.550.10">
    <property type="entry name" value="Spore Coat Polysaccharide Biosynthesis Protein SpsA, Chain A"/>
    <property type="match status" value="2"/>
</dbReference>
<dbReference type="InterPro" id="IPR055259">
    <property type="entry name" value="YkvP/CgeB_Glyco_trans-like"/>
</dbReference>
<name>A0A418KSP0_9ACTN</name>
<keyword evidence="2" id="KW-0808">Transferase</keyword>